<organism evidence="4 5">
    <name type="scientific">Haematococcus lacustris</name>
    <name type="common">Green alga</name>
    <name type="synonym">Haematococcus pluvialis</name>
    <dbReference type="NCBI Taxonomy" id="44745"/>
    <lineage>
        <taxon>Eukaryota</taxon>
        <taxon>Viridiplantae</taxon>
        <taxon>Chlorophyta</taxon>
        <taxon>core chlorophytes</taxon>
        <taxon>Chlorophyceae</taxon>
        <taxon>CS clade</taxon>
        <taxon>Chlamydomonadales</taxon>
        <taxon>Haematococcaceae</taxon>
        <taxon>Haematococcus</taxon>
    </lineage>
</organism>
<dbReference type="Gene3D" id="3.50.30.30">
    <property type="match status" value="1"/>
</dbReference>
<evidence type="ECO:0000256" key="1">
    <source>
        <dbReference type="ARBA" id="ARBA00022729"/>
    </source>
</evidence>
<comment type="caution">
    <text evidence="4">The sequence shown here is derived from an EMBL/GenBank/DDBJ whole genome shotgun (WGS) entry which is preliminary data.</text>
</comment>
<feature type="domain" description="PA" evidence="3">
    <location>
        <begin position="66"/>
        <end position="111"/>
    </location>
</feature>
<dbReference type="PANTHER" id="PTHR22702">
    <property type="entry name" value="PROTEASE-ASSOCIATED DOMAIN-CONTAINING PROTEIN"/>
    <property type="match status" value="1"/>
</dbReference>
<protein>
    <submittedName>
        <fullName evidence="4">Vacuolar-sorting receptor 2</fullName>
    </submittedName>
</protein>
<evidence type="ECO:0000313" key="4">
    <source>
        <dbReference type="EMBL" id="GFH18844.1"/>
    </source>
</evidence>
<gene>
    <name evidence="4" type="ORF">HaLaN_15710</name>
</gene>
<feature type="non-terminal residue" evidence="4">
    <location>
        <position position="1"/>
    </location>
</feature>
<accession>A0A699ZJ45</accession>
<feature type="non-terminal residue" evidence="4">
    <location>
        <position position="122"/>
    </location>
</feature>
<dbReference type="Proteomes" id="UP000485058">
    <property type="component" value="Unassembled WGS sequence"/>
</dbReference>
<evidence type="ECO:0000256" key="2">
    <source>
        <dbReference type="ARBA" id="ARBA00023180"/>
    </source>
</evidence>
<dbReference type="PANTHER" id="PTHR22702:SF1">
    <property type="entry name" value="PROTEASE-ASSOCIATED DOMAIN-CONTAINING PROTEIN 1"/>
    <property type="match status" value="1"/>
</dbReference>
<proteinExistence type="predicted"/>
<keyword evidence="2" id="KW-0325">Glycoprotein</keyword>
<dbReference type="InterPro" id="IPR046450">
    <property type="entry name" value="PA_dom_sf"/>
</dbReference>
<dbReference type="SUPFAM" id="SSF52025">
    <property type="entry name" value="PA domain"/>
    <property type="match status" value="1"/>
</dbReference>
<keyword evidence="1" id="KW-0732">Signal</keyword>
<sequence length="122" mass="13301">MPMSLADFGIPKFGASLVGNLVYPSEDIQYNPTGKRMRCSDIPCQYGCQPFADARPPFSITKQPGRHTIMLLDRGPKEYDQPCYFLTKAYNAQQAGADALLVVDDTPGEVAMAVVPDEEAVA</sequence>
<dbReference type="AlphaFoldDB" id="A0A699ZJ45"/>
<name>A0A699ZJ45_HAELA</name>
<evidence type="ECO:0000313" key="5">
    <source>
        <dbReference type="Proteomes" id="UP000485058"/>
    </source>
</evidence>
<reference evidence="4 5" key="1">
    <citation type="submission" date="2020-02" db="EMBL/GenBank/DDBJ databases">
        <title>Draft genome sequence of Haematococcus lacustris strain NIES-144.</title>
        <authorList>
            <person name="Morimoto D."/>
            <person name="Nakagawa S."/>
            <person name="Yoshida T."/>
            <person name="Sawayama S."/>
        </authorList>
    </citation>
    <scope>NUCLEOTIDE SEQUENCE [LARGE SCALE GENOMIC DNA]</scope>
    <source>
        <strain evidence="4 5">NIES-144</strain>
    </source>
</reference>
<keyword evidence="4" id="KW-0675">Receptor</keyword>
<evidence type="ECO:0000259" key="3">
    <source>
        <dbReference type="Pfam" id="PF02225"/>
    </source>
</evidence>
<dbReference type="InterPro" id="IPR003137">
    <property type="entry name" value="PA_domain"/>
</dbReference>
<keyword evidence="5" id="KW-1185">Reference proteome</keyword>
<dbReference type="EMBL" id="BLLF01001366">
    <property type="protein sequence ID" value="GFH18844.1"/>
    <property type="molecule type" value="Genomic_DNA"/>
</dbReference>
<dbReference type="Pfam" id="PF02225">
    <property type="entry name" value="PA"/>
    <property type="match status" value="1"/>
</dbReference>